<feature type="compositionally biased region" description="Basic and acidic residues" evidence="9">
    <location>
        <begin position="644"/>
        <end position="655"/>
    </location>
</feature>
<dbReference type="CDD" id="cd22430">
    <property type="entry name" value="KH-I_DDX43_DDX53"/>
    <property type="match status" value="1"/>
</dbReference>
<dbReference type="PANTHER" id="PTHR47958">
    <property type="entry name" value="ATP-DEPENDENT RNA HELICASE DBP3"/>
    <property type="match status" value="1"/>
</dbReference>
<evidence type="ECO:0000256" key="5">
    <source>
        <dbReference type="ARBA" id="ARBA00022840"/>
    </source>
</evidence>
<evidence type="ECO:0000259" key="11">
    <source>
        <dbReference type="PROSITE" id="PS51194"/>
    </source>
</evidence>
<dbReference type="Gene3D" id="3.30.1370.10">
    <property type="entry name" value="K Homology domain, type 1"/>
    <property type="match status" value="1"/>
</dbReference>
<evidence type="ECO:0000313" key="13">
    <source>
        <dbReference type="RefSeq" id="XP_026272432.1"/>
    </source>
</evidence>
<comment type="catalytic activity">
    <reaction evidence="6">
        <text>ATP + H2O = ADP + phosphate + H(+)</text>
        <dbReference type="Rhea" id="RHEA:13065"/>
        <dbReference type="ChEBI" id="CHEBI:15377"/>
        <dbReference type="ChEBI" id="CHEBI:15378"/>
        <dbReference type="ChEBI" id="CHEBI:30616"/>
        <dbReference type="ChEBI" id="CHEBI:43474"/>
        <dbReference type="ChEBI" id="CHEBI:456216"/>
        <dbReference type="EC" id="3.6.4.13"/>
    </reaction>
</comment>
<evidence type="ECO:0000256" key="7">
    <source>
        <dbReference type="PROSITE-ProRule" id="PRU00117"/>
    </source>
</evidence>
<feature type="region of interest" description="Disordered" evidence="9">
    <location>
        <begin position="644"/>
        <end position="700"/>
    </location>
</feature>
<dbReference type="SMART" id="SM00490">
    <property type="entry name" value="HELICc"/>
    <property type="match status" value="1"/>
</dbReference>
<dbReference type="CDD" id="cd17958">
    <property type="entry name" value="DEADc_DDX43_DDX53"/>
    <property type="match status" value="1"/>
</dbReference>
<dbReference type="Pfam" id="PF00270">
    <property type="entry name" value="DEAD"/>
    <property type="match status" value="1"/>
</dbReference>
<dbReference type="InterPro" id="IPR036612">
    <property type="entry name" value="KH_dom_type_1_sf"/>
</dbReference>
<evidence type="ECO:0000256" key="4">
    <source>
        <dbReference type="ARBA" id="ARBA00022806"/>
    </source>
</evidence>
<dbReference type="PROSITE" id="PS51192">
    <property type="entry name" value="HELICASE_ATP_BIND_1"/>
    <property type="match status" value="1"/>
</dbReference>
<dbReference type="GO" id="GO:0005524">
    <property type="term" value="F:ATP binding"/>
    <property type="evidence" value="ECO:0007669"/>
    <property type="project" value="UniProtKB-KW"/>
</dbReference>
<keyword evidence="7" id="KW-0694">RNA-binding</keyword>
<dbReference type="PROSITE" id="PS50084">
    <property type="entry name" value="KH_TYPE_1"/>
    <property type="match status" value="1"/>
</dbReference>
<feature type="compositionally biased region" description="Low complexity" evidence="9">
    <location>
        <begin position="143"/>
        <end position="152"/>
    </location>
</feature>
<feature type="compositionally biased region" description="Basic and acidic residues" evidence="9">
    <location>
        <begin position="33"/>
        <end position="49"/>
    </location>
</feature>
<dbReference type="Pfam" id="PF00013">
    <property type="entry name" value="KH_1"/>
    <property type="match status" value="1"/>
</dbReference>
<dbReference type="GO" id="GO:0003724">
    <property type="term" value="F:RNA helicase activity"/>
    <property type="evidence" value="ECO:0007669"/>
    <property type="project" value="UniProtKB-EC"/>
</dbReference>
<comment type="similarity">
    <text evidence="8">Belongs to the DEAD box helicase family.</text>
</comment>
<dbReference type="GO" id="GO:0031047">
    <property type="term" value="P:regulatory ncRNA-mediated gene silencing"/>
    <property type="evidence" value="ECO:0007669"/>
    <property type="project" value="UniProtKB-ARBA"/>
</dbReference>
<dbReference type="Gene3D" id="3.40.50.300">
    <property type="entry name" value="P-loop containing nucleotide triphosphate hydrolases"/>
    <property type="match status" value="2"/>
</dbReference>
<dbReference type="InterPro" id="IPR011545">
    <property type="entry name" value="DEAD/DEAH_box_helicase_dom"/>
</dbReference>
<evidence type="ECO:0000313" key="15">
    <source>
        <dbReference type="RefSeq" id="XP_026272434.1"/>
    </source>
</evidence>
<feature type="region of interest" description="Disordered" evidence="9">
    <location>
        <begin position="129"/>
        <end position="161"/>
    </location>
</feature>
<dbReference type="InterPro" id="IPR014001">
    <property type="entry name" value="Helicase_ATP-bd"/>
</dbReference>
<reference evidence="13 14" key="1">
    <citation type="submission" date="2025-04" db="UniProtKB">
        <authorList>
            <consortium name="RefSeq"/>
        </authorList>
    </citation>
    <scope>IDENTIFICATION</scope>
    <source>
        <tissue evidence="13 14">Whole organism</tissue>
    </source>
</reference>
<dbReference type="AlphaFoldDB" id="A0A6J1RVP9"/>
<feature type="compositionally biased region" description="Gly residues" evidence="9">
    <location>
        <begin position="685"/>
        <end position="700"/>
    </location>
</feature>
<dbReference type="SMART" id="SM00487">
    <property type="entry name" value="DEXDc"/>
    <property type="match status" value="1"/>
</dbReference>
<dbReference type="InterPro" id="IPR001650">
    <property type="entry name" value="Helicase_C-like"/>
</dbReference>
<dbReference type="RefSeq" id="XP_026272434.1">
    <property type="nucleotide sequence ID" value="XM_026416649.2"/>
</dbReference>
<accession>A0A6J1RVP9</accession>
<proteinExistence type="inferred from homology"/>
<dbReference type="InterPro" id="IPR027417">
    <property type="entry name" value="P-loop_NTPase"/>
</dbReference>
<dbReference type="GO" id="GO:0003723">
    <property type="term" value="F:RNA binding"/>
    <property type="evidence" value="ECO:0007669"/>
    <property type="project" value="UniProtKB-UniRule"/>
</dbReference>
<dbReference type="PROSITE" id="PS51194">
    <property type="entry name" value="HELICASE_CTER"/>
    <property type="match status" value="1"/>
</dbReference>
<feature type="domain" description="Helicase C-terminal" evidence="11">
    <location>
        <begin position="475"/>
        <end position="636"/>
    </location>
</feature>
<dbReference type="PROSITE" id="PS00039">
    <property type="entry name" value="DEAD_ATP_HELICASE"/>
    <property type="match status" value="1"/>
</dbReference>
<dbReference type="RefSeq" id="XP_026272433.1">
    <property type="nucleotide sequence ID" value="XM_026416648.2"/>
</dbReference>
<dbReference type="InterPro" id="IPR004087">
    <property type="entry name" value="KH_dom"/>
</dbReference>
<gene>
    <name evidence="13 14 15" type="primary">LOC113202435</name>
</gene>
<dbReference type="KEGG" id="foc:113202435"/>
<dbReference type="RefSeq" id="XP_026272432.1">
    <property type="nucleotide sequence ID" value="XM_026416647.2"/>
</dbReference>
<dbReference type="FunFam" id="3.40.50.300:FF:000079">
    <property type="entry name" value="probable ATP-dependent RNA helicase DDX17"/>
    <property type="match status" value="1"/>
</dbReference>
<evidence type="ECO:0000313" key="12">
    <source>
        <dbReference type="Proteomes" id="UP000504606"/>
    </source>
</evidence>
<dbReference type="SMART" id="SM00322">
    <property type="entry name" value="KH"/>
    <property type="match status" value="1"/>
</dbReference>
<feature type="region of interest" description="Disordered" evidence="9">
    <location>
        <begin position="1"/>
        <end position="69"/>
    </location>
</feature>
<evidence type="ECO:0000256" key="8">
    <source>
        <dbReference type="RuleBase" id="RU000492"/>
    </source>
</evidence>
<dbReference type="InterPro" id="IPR000629">
    <property type="entry name" value="RNA-helicase_DEAD-box_CS"/>
</dbReference>
<name>A0A6J1RVP9_FRAOC</name>
<organism evidence="12 14">
    <name type="scientific">Frankliniella occidentalis</name>
    <name type="common">Western flower thrips</name>
    <name type="synonym">Euthrips occidentalis</name>
    <dbReference type="NCBI Taxonomy" id="133901"/>
    <lineage>
        <taxon>Eukaryota</taxon>
        <taxon>Metazoa</taxon>
        <taxon>Ecdysozoa</taxon>
        <taxon>Arthropoda</taxon>
        <taxon>Hexapoda</taxon>
        <taxon>Insecta</taxon>
        <taxon>Pterygota</taxon>
        <taxon>Neoptera</taxon>
        <taxon>Paraneoptera</taxon>
        <taxon>Thysanoptera</taxon>
        <taxon>Terebrantia</taxon>
        <taxon>Thripoidea</taxon>
        <taxon>Thripidae</taxon>
        <taxon>Frankliniella</taxon>
    </lineage>
</organism>
<dbReference type="Proteomes" id="UP000504606">
    <property type="component" value="Unplaced"/>
</dbReference>
<evidence type="ECO:0000256" key="6">
    <source>
        <dbReference type="ARBA" id="ARBA00047984"/>
    </source>
</evidence>
<dbReference type="GO" id="GO:0016787">
    <property type="term" value="F:hydrolase activity"/>
    <property type="evidence" value="ECO:0007669"/>
    <property type="project" value="UniProtKB-KW"/>
</dbReference>
<protein>
    <recommendedName>
        <fullName evidence="1">RNA helicase</fullName>
        <ecNumber evidence="1">3.6.4.13</ecNumber>
    </recommendedName>
</protein>
<evidence type="ECO:0000256" key="2">
    <source>
        <dbReference type="ARBA" id="ARBA00022741"/>
    </source>
</evidence>
<evidence type="ECO:0000313" key="14">
    <source>
        <dbReference type="RefSeq" id="XP_026272433.1"/>
    </source>
</evidence>
<evidence type="ECO:0000256" key="9">
    <source>
        <dbReference type="SAM" id="MobiDB-lite"/>
    </source>
</evidence>
<sequence>MCDDWDDGNAPASNTEWQDSFRGRTRGGRGGARRNDGNRNGNWRDRNNENDSQQSQGWGGQGNGSSEATTMNVDSQYLGRIIGRGGSKINELQDQSGARIKVNRDESTVVISGSQEAQEKAKELIDEVINSSDNRRGGGNSSYGGNNSYGGNSTHGRDNYGGSSNYASADMSEINGLLSQPAPMIDWDSINKAHDEYQTKRLASLPPMIKDFYQEDPEVANMSIDEVEMYRLESNNIQVGYVFKDTGRKPIPNPVKTFEQAFHPYPDILTEIYKQGFSKPSPIQCQAWPILLSGQDMIGISQTGSGKTLAFLLPALIHIDNQPIPRSQRGGANCLVLAPTRELALQIEKEVSKYSYRGIKSVCVYGGGDRRAQMNVCKKGVEIIIATPGRLNDLCAAEAIDVSSVTYLVLDEADRMLDMGFEPQIRKTLLDVRPDRQTIMTSATWPEGVRRLAQSYMKDPVQVFIGTLDLAACHSVTQVIELVAEEEKQDKLIDFLTSMGEKDKAIVFVGRKTRADDIASEMALQNISVQTLHGDREQADREQALADLQSGEVNILIATDVASRGIDIQDVTHIINYDFPRNIEEYVHRVGRTGRAGKTGTAISYFTRGDWGSAKELIPILEEAAQEVPEGLFEMAERFEAMKERRAREGGDRRGGGGRGGGRGRRDDGGGFGGGRGSGRRDDGGGFGGGGYGGGGRNKW</sequence>
<dbReference type="EC" id="3.6.4.13" evidence="1"/>
<evidence type="ECO:0000256" key="1">
    <source>
        <dbReference type="ARBA" id="ARBA00012552"/>
    </source>
</evidence>
<dbReference type="SUPFAM" id="SSF52540">
    <property type="entry name" value="P-loop containing nucleoside triphosphate hydrolases"/>
    <property type="match status" value="1"/>
</dbReference>
<dbReference type="CDD" id="cd18787">
    <property type="entry name" value="SF2_C_DEAD"/>
    <property type="match status" value="1"/>
</dbReference>
<dbReference type="FunFam" id="3.40.50.300:FF:000008">
    <property type="entry name" value="ATP-dependent RNA helicase RhlB"/>
    <property type="match status" value="1"/>
</dbReference>
<dbReference type="GeneID" id="113202435"/>
<dbReference type="OrthoDB" id="196131at2759"/>
<dbReference type="Pfam" id="PF00271">
    <property type="entry name" value="Helicase_C"/>
    <property type="match status" value="1"/>
</dbReference>
<evidence type="ECO:0000259" key="10">
    <source>
        <dbReference type="PROSITE" id="PS51192"/>
    </source>
</evidence>
<keyword evidence="5 8" id="KW-0067">ATP-binding</keyword>
<keyword evidence="4 8" id="KW-0347">Helicase</keyword>
<evidence type="ECO:0000256" key="3">
    <source>
        <dbReference type="ARBA" id="ARBA00022801"/>
    </source>
</evidence>
<feature type="domain" description="Helicase ATP-binding" evidence="10">
    <location>
        <begin position="288"/>
        <end position="463"/>
    </location>
</feature>
<keyword evidence="2 8" id="KW-0547">Nucleotide-binding</keyword>
<keyword evidence="12" id="KW-1185">Reference proteome</keyword>
<keyword evidence="3 8" id="KW-0378">Hydrolase</keyword>
<dbReference type="SUPFAM" id="SSF54791">
    <property type="entry name" value="Eukaryotic type KH-domain (KH-domain type I)"/>
    <property type="match status" value="1"/>
</dbReference>
<dbReference type="InterPro" id="IPR004088">
    <property type="entry name" value="KH_dom_type_1"/>
</dbReference>